<dbReference type="OrthoDB" id="2506366at2759"/>
<protein>
    <submittedName>
        <fullName evidence="2">Uncharacterized protein</fullName>
    </submittedName>
</protein>
<feature type="region of interest" description="Disordered" evidence="1">
    <location>
        <begin position="58"/>
        <end position="81"/>
    </location>
</feature>
<evidence type="ECO:0000313" key="3">
    <source>
        <dbReference type="Proteomes" id="UP000765509"/>
    </source>
</evidence>
<feature type="compositionally biased region" description="Basic and acidic residues" evidence="1">
    <location>
        <begin position="72"/>
        <end position="81"/>
    </location>
</feature>
<evidence type="ECO:0000256" key="1">
    <source>
        <dbReference type="SAM" id="MobiDB-lite"/>
    </source>
</evidence>
<proteinExistence type="predicted"/>
<dbReference type="EMBL" id="AVOT02038613">
    <property type="protein sequence ID" value="MBW0533526.1"/>
    <property type="molecule type" value="Genomic_DNA"/>
</dbReference>
<reference evidence="2" key="1">
    <citation type="submission" date="2021-03" db="EMBL/GenBank/DDBJ databases">
        <title>Draft genome sequence of rust myrtle Austropuccinia psidii MF-1, a brazilian biotype.</title>
        <authorList>
            <person name="Quecine M.C."/>
            <person name="Pachon D.M.R."/>
            <person name="Bonatelli M.L."/>
            <person name="Correr F.H."/>
            <person name="Franceschini L.M."/>
            <person name="Leite T.F."/>
            <person name="Margarido G.R.A."/>
            <person name="Almeida C.A."/>
            <person name="Ferrarezi J.A."/>
            <person name="Labate C.A."/>
        </authorList>
    </citation>
    <scope>NUCLEOTIDE SEQUENCE</scope>
    <source>
        <strain evidence="2">MF-1</strain>
    </source>
</reference>
<dbReference type="AlphaFoldDB" id="A0A9Q3FAQ8"/>
<accession>A0A9Q3FAQ8</accession>
<dbReference type="Proteomes" id="UP000765509">
    <property type="component" value="Unassembled WGS sequence"/>
</dbReference>
<evidence type="ECO:0000313" key="2">
    <source>
        <dbReference type="EMBL" id="MBW0533526.1"/>
    </source>
</evidence>
<comment type="caution">
    <text evidence="2">The sequence shown here is derived from an EMBL/GenBank/DDBJ whole genome shotgun (WGS) entry which is preliminary data.</text>
</comment>
<organism evidence="2 3">
    <name type="scientific">Austropuccinia psidii MF-1</name>
    <dbReference type="NCBI Taxonomy" id="1389203"/>
    <lineage>
        <taxon>Eukaryota</taxon>
        <taxon>Fungi</taxon>
        <taxon>Dikarya</taxon>
        <taxon>Basidiomycota</taxon>
        <taxon>Pucciniomycotina</taxon>
        <taxon>Pucciniomycetes</taxon>
        <taxon>Pucciniales</taxon>
        <taxon>Sphaerophragmiaceae</taxon>
        <taxon>Austropuccinia</taxon>
    </lineage>
</organism>
<gene>
    <name evidence="2" type="ORF">O181_073241</name>
</gene>
<keyword evidence="3" id="KW-1185">Reference proteome</keyword>
<name>A0A9Q3FAQ8_9BASI</name>
<sequence length="167" mass="19407">MGKSATASKPKIEEQDIIEIKREEAKTAIAKAEDCGNWKPPIISSGNDLFSRNYRLRNTKKRSTRKGNQIKENIRSHSREVEKPIRRKKNILGSYNANYAKTENKTIIQKKYKKPKVQDEEEGLVKRSQNDNTENITEPTKIELNKNIIKEEKKDIQKIMTQIIKKV</sequence>